<evidence type="ECO:0000313" key="8">
    <source>
        <dbReference type="Proteomes" id="UP000557717"/>
    </source>
</evidence>
<protein>
    <submittedName>
        <fullName evidence="7">Urea transport system permease protein</fullName>
    </submittedName>
</protein>
<dbReference type="Pfam" id="PF02653">
    <property type="entry name" value="BPD_transp_2"/>
    <property type="match status" value="1"/>
</dbReference>
<feature type="transmembrane region" description="Helical" evidence="6">
    <location>
        <begin position="204"/>
        <end position="223"/>
    </location>
</feature>
<dbReference type="Proteomes" id="UP000557717">
    <property type="component" value="Unassembled WGS sequence"/>
</dbReference>
<dbReference type="CDD" id="cd06581">
    <property type="entry name" value="TM_PBP1_LivM_like"/>
    <property type="match status" value="1"/>
</dbReference>
<feature type="transmembrane region" description="Helical" evidence="6">
    <location>
        <begin position="290"/>
        <end position="315"/>
    </location>
</feature>
<feature type="transmembrane region" description="Helical" evidence="6">
    <location>
        <begin position="124"/>
        <end position="147"/>
    </location>
</feature>
<dbReference type="NCBIfam" id="TIGR03408">
    <property type="entry name" value="urea_trans_UrtC"/>
    <property type="match status" value="1"/>
</dbReference>
<accession>A0A840VDM9</accession>
<comment type="caution">
    <text evidence="7">The sequence shown here is derived from an EMBL/GenBank/DDBJ whole genome shotgun (WGS) entry which is preliminary data.</text>
</comment>
<feature type="transmembrane region" description="Helical" evidence="6">
    <location>
        <begin position="46"/>
        <end position="63"/>
    </location>
</feature>
<dbReference type="EMBL" id="JACHFD010000015">
    <property type="protein sequence ID" value="MBB5352738.1"/>
    <property type="molecule type" value="Genomic_DNA"/>
</dbReference>
<comment type="subcellular location">
    <subcellularLocation>
        <location evidence="1">Cell membrane</location>
        <topology evidence="1">Multi-pass membrane protein</topology>
    </subcellularLocation>
</comment>
<dbReference type="GO" id="GO:0015658">
    <property type="term" value="F:branched-chain amino acid transmembrane transporter activity"/>
    <property type="evidence" value="ECO:0007669"/>
    <property type="project" value="InterPro"/>
</dbReference>
<evidence type="ECO:0000256" key="6">
    <source>
        <dbReference type="SAM" id="Phobius"/>
    </source>
</evidence>
<sequence>MPPRKNLVETILFAIATLVFLVVMPALNLLPEDSTFHLSSFTLGVWGKYLCFAVLAMSLNFLWGYTGLLCLGQNLFFALGGYALGMYLMLMIGPDPVYKSALPDFMDFLGYKELPPHWKPFHSFPFAVAAVMWVPGLLAFIFGILAFRSRIKGVYFSILTQALTYAASLLFFRNDFTFGGNNGFTDFKTILGHDLRDPATLRGIFIASGVLLLLTWMLISWLLSTKFGKVQQAIRDSENRVRFSGYSTTSFKLFVFTLSGVLAGLAGALYVPQAGIINPSEMVAAKGLDVVVWVAVGGRGTKIGPIIGAIVVNLLKSWATREFAESWPLILGGLFVFVVVFMPQGIVGLPAQLRDIKTKLATRKAATTQPA</sequence>
<keyword evidence="4 6" id="KW-1133">Transmembrane helix</keyword>
<dbReference type="InterPro" id="IPR001851">
    <property type="entry name" value="ABC_transp_permease"/>
</dbReference>
<keyword evidence="8" id="KW-1185">Reference proteome</keyword>
<dbReference type="InterPro" id="IPR043428">
    <property type="entry name" value="LivM-like"/>
</dbReference>
<feature type="transmembrane region" description="Helical" evidence="6">
    <location>
        <begin position="327"/>
        <end position="347"/>
    </location>
</feature>
<evidence type="ECO:0000256" key="4">
    <source>
        <dbReference type="ARBA" id="ARBA00022989"/>
    </source>
</evidence>
<proteinExistence type="predicted"/>
<evidence type="ECO:0000256" key="5">
    <source>
        <dbReference type="ARBA" id="ARBA00023136"/>
    </source>
</evidence>
<feature type="transmembrane region" description="Helical" evidence="6">
    <location>
        <begin position="75"/>
        <end position="93"/>
    </location>
</feature>
<feature type="transmembrane region" description="Helical" evidence="6">
    <location>
        <begin position="7"/>
        <end position="26"/>
    </location>
</feature>
<gene>
    <name evidence="7" type="ORF">HNR46_002986</name>
</gene>
<feature type="transmembrane region" description="Helical" evidence="6">
    <location>
        <begin position="154"/>
        <end position="172"/>
    </location>
</feature>
<dbReference type="PANTHER" id="PTHR30482:SF4">
    <property type="entry name" value="SLR1201 PROTEIN"/>
    <property type="match status" value="1"/>
</dbReference>
<evidence type="ECO:0000256" key="3">
    <source>
        <dbReference type="ARBA" id="ARBA00022692"/>
    </source>
</evidence>
<dbReference type="InterPro" id="IPR017778">
    <property type="entry name" value="ABC_transptr_urea_perm_UrtC"/>
</dbReference>
<evidence type="ECO:0000313" key="7">
    <source>
        <dbReference type="EMBL" id="MBB5352738.1"/>
    </source>
</evidence>
<keyword evidence="3 6" id="KW-0812">Transmembrane</keyword>
<dbReference type="RefSeq" id="WP_184020032.1">
    <property type="nucleotide sequence ID" value="NZ_JACHFD010000015.1"/>
</dbReference>
<dbReference type="GO" id="GO:0005886">
    <property type="term" value="C:plasma membrane"/>
    <property type="evidence" value="ECO:0007669"/>
    <property type="project" value="UniProtKB-SubCell"/>
</dbReference>
<organism evidence="7 8">
    <name type="scientific">Haloferula luteola</name>
    <dbReference type="NCBI Taxonomy" id="595692"/>
    <lineage>
        <taxon>Bacteria</taxon>
        <taxon>Pseudomonadati</taxon>
        <taxon>Verrucomicrobiota</taxon>
        <taxon>Verrucomicrobiia</taxon>
        <taxon>Verrucomicrobiales</taxon>
        <taxon>Verrucomicrobiaceae</taxon>
        <taxon>Haloferula</taxon>
    </lineage>
</organism>
<dbReference type="PANTHER" id="PTHR30482">
    <property type="entry name" value="HIGH-AFFINITY BRANCHED-CHAIN AMINO ACID TRANSPORT SYSTEM PERMEASE"/>
    <property type="match status" value="1"/>
</dbReference>
<dbReference type="AlphaFoldDB" id="A0A840VDM9"/>
<evidence type="ECO:0000256" key="2">
    <source>
        <dbReference type="ARBA" id="ARBA00022475"/>
    </source>
</evidence>
<evidence type="ECO:0000256" key="1">
    <source>
        <dbReference type="ARBA" id="ARBA00004651"/>
    </source>
</evidence>
<feature type="transmembrane region" description="Helical" evidence="6">
    <location>
        <begin position="243"/>
        <end position="270"/>
    </location>
</feature>
<keyword evidence="5 6" id="KW-0472">Membrane</keyword>
<name>A0A840VDM9_9BACT</name>
<keyword evidence="2" id="KW-1003">Cell membrane</keyword>
<reference evidence="7 8" key="1">
    <citation type="submission" date="2020-08" db="EMBL/GenBank/DDBJ databases">
        <title>Genomic Encyclopedia of Type Strains, Phase IV (KMG-IV): sequencing the most valuable type-strain genomes for metagenomic binning, comparative biology and taxonomic classification.</title>
        <authorList>
            <person name="Goeker M."/>
        </authorList>
    </citation>
    <scope>NUCLEOTIDE SEQUENCE [LARGE SCALE GENOMIC DNA]</scope>
    <source>
        <strain evidence="7 8">YC6886</strain>
    </source>
</reference>